<organism evidence="1 2">
    <name type="scientific">Blastococcus saxobsidens</name>
    <dbReference type="NCBI Taxonomy" id="138336"/>
    <lineage>
        <taxon>Bacteria</taxon>
        <taxon>Bacillati</taxon>
        <taxon>Actinomycetota</taxon>
        <taxon>Actinomycetes</taxon>
        <taxon>Geodermatophilales</taxon>
        <taxon>Geodermatophilaceae</taxon>
        <taxon>Blastococcus</taxon>
    </lineage>
</organism>
<sequence>MTDHAPPHPGRRGDTPAGQRTVLVVDLDGEPLAPLRALEEILLCLGTWEDDDRRHPGTDTEPLRLPPPLADRAALAAVQRLLTALAPTQSQGSGCGRLLAPDGRYEQAPMTALTLPTADIDLLSATAAALGHPRLNADIAELVDAHAAQLAGGYRRADRTKLVSLLARLAGLLDLSPTDDTRLLTTRLQAAPPGADCVLSDAEEAAHARTADRMNHIWAHGSGIDRYLY</sequence>
<name>A0A6L9W4U4_9ACTN</name>
<proteinExistence type="predicted"/>
<dbReference type="EMBL" id="JAAGWG010000016">
    <property type="protein sequence ID" value="NEK86480.1"/>
    <property type="molecule type" value="Genomic_DNA"/>
</dbReference>
<accession>A0A6L9W4U4</accession>
<evidence type="ECO:0000313" key="2">
    <source>
        <dbReference type="Proteomes" id="UP000479241"/>
    </source>
</evidence>
<protein>
    <submittedName>
        <fullName evidence="1">LuxR family transcriptional regulator</fullName>
    </submittedName>
</protein>
<dbReference type="AlphaFoldDB" id="A0A6L9W4U4"/>
<dbReference type="Proteomes" id="UP000479241">
    <property type="component" value="Unassembled WGS sequence"/>
</dbReference>
<gene>
    <name evidence="1" type="ORF">GCU60_12055</name>
</gene>
<evidence type="ECO:0000313" key="1">
    <source>
        <dbReference type="EMBL" id="NEK86480.1"/>
    </source>
</evidence>
<reference evidence="1 2" key="1">
    <citation type="submission" date="2019-12" db="EMBL/GenBank/DDBJ databases">
        <title>the WGS of Blastococcus saxobsidens 67B17.</title>
        <authorList>
            <person name="Jiang Z."/>
        </authorList>
    </citation>
    <scope>NUCLEOTIDE SEQUENCE [LARGE SCALE GENOMIC DNA]</scope>
    <source>
        <strain evidence="1 2">67B17</strain>
    </source>
</reference>
<comment type="caution">
    <text evidence="1">The sequence shown here is derived from an EMBL/GenBank/DDBJ whole genome shotgun (WGS) entry which is preliminary data.</text>
</comment>